<proteinExistence type="predicted"/>
<evidence type="ECO:0000313" key="2">
    <source>
        <dbReference type="Proteomes" id="UP000256779"/>
    </source>
</evidence>
<name>A0A3D9L4L7_MARFU</name>
<dbReference type="OrthoDB" id="1436925at2"/>
<reference evidence="1 2" key="1">
    <citation type="submission" date="2018-07" db="EMBL/GenBank/DDBJ databases">
        <title>Genomic Encyclopedia of Type Strains, Phase IV (KMG-IV): sequencing the most valuable type-strain genomes for metagenomic binning, comparative biology and taxonomic classification.</title>
        <authorList>
            <person name="Goeker M."/>
        </authorList>
    </citation>
    <scope>NUCLEOTIDE SEQUENCE [LARGE SCALE GENOMIC DNA]</scope>
    <source>
        <strain evidence="1 2">DSM 4134</strain>
    </source>
</reference>
<dbReference type="RefSeq" id="WP_115867968.1">
    <property type="nucleotide sequence ID" value="NZ_QREG01000008.1"/>
</dbReference>
<evidence type="ECO:0008006" key="3">
    <source>
        <dbReference type="Google" id="ProtNLM"/>
    </source>
</evidence>
<protein>
    <recommendedName>
        <fullName evidence="3">Viral A-type inclusion protein</fullName>
    </recommendedName>
</protein>
<comment type="caution">
    <text evidence="1">The sequence shown here is derived from an EMBL/GenBank/DDBJ whole genome shotgun (WGS) entry which is preliminary data.</text>
</comment>
<evidence type="ECO:0000313" key="1">
    <source>
        <dbReference type="EMBL" id="RED99432.1"/>
    </source>
</evidence>
<gene>
    <name evidence="1" type="ORF">C7460_10848</name>
</gene>
<dbReference type="EMBL" id="QREG01000008">
    <property type="protein sequence ID" value="RED99432.1"/>
    <property type="molecule type" value="Genomic_DNA"/>
</dbReference>
<sequence>MKYLTVMIVALMAAACSPKKQQTEEKPPADLKTQVMAVHDEVMPKMGELRTTQKELLAMADSSATDSVMAAKYQELATQIELANESMMDWMRKFNPNFEGSEEEVKAYLQDQLKGIKKVSDDMNNSLKAGREALED</sequence>
<dbReference type="PROSITE" id="PS51257">
    <property type="entry name" value="PROKAR_LIPOPROTEIN"/>
    <property type="match status" value="1"/>
</dbReference>
<dbReference type="AlphaFoldDB" id="A0A3D9L4L7"/>
<dbReference type="Proteomes" id="UP000256779">
    <property type="component" value="Unassembled WGS sequence"/>
</dbReference>
<accession>A0A3D9L4L7</accession>
<keyword evidence="2" id="KW-1185">Reference proteome</keyword>
<organism evidence="1 2">
    <name type="scientific">Marinoscillum furvescens DSM 4134</name>
    <dbReference type="NCBI Taxonomy" id="1122208"/>
    <lineage>
        <taxon>Bacteria</taxon>
        <taxon>Pseudomonadati</taxon>
        <taxon>Bacteroidota</taxon>
        <taxon>Cytophagia</taxon>
        <taxon>Cytophagales</taxon>
        <taxon>Reichenbachiellaceae</taxon>
        <taxon>Marinoscillum</taxon>
    </lineage>
</organism>